<dbReference type="PANTHER" id="PTHR40446:SF2">
    <property type="entry name" value="N-ACETYLGLUCOSAMINE-1-PHOSPHODIESTER ALPHA-N-ACETYLGLUCOSAMINIDASE"/>
    <property type="match status" value="1"/>
</dbReference>
<dbReference type="AlphaFoldDB" id="A0A418HKR6"/>
<comment type="caution">
    <text evidence="2">The sequence shown here is derived from an EMBL/GenBank/DDBJ whole genome shotgun (WGS) entry which is preliminary data.</text>
</comment>
<sequence>MEHIRGLNRKGDKNMKLKKDLPIELGQAFRNMLVENFNRIENKIYNKDIEDRKHRTDEFAAHNSKQIKHNKTNVEKQLNYNSGRTSNLVVGSDEYGQKEVIDARVDREGESHELLSERLLSDFNDVYNTTSFVPNIDFKKLHYRVGNTDTEYYLLDVPKYDDQGNELKLKHGFAAEQFGNGNKETARTFSDRNYASAVFNGSVFNTSNFNLIGNQIKDGKIYQSDSYTDRSYRWHLGFKEDGTMKIYPNGTSATTMLEDGIVNSITAFYPIILNKEHRPDIYHQHADSKTFHPRQVIAQRENGDYVFLSSEGRNVKHRGLSIDDCYEILSANYNDITNAYVLDGGGSTSSVVNGTMINRPNDSSLTAERSVPDFLYVSKEVISESDKHLYSVMKQVGYVRKELSNLESAVLYMRDMNLGHIRLYQNAPFDQYGIEVRRKENGEDKYLGKLLMNDEVISYKPNPLSEGQIPLFQVDKNDVWFNGQRLGSAYHVTKNIDKITEVTYSGWYYMDKNASDNPYKTDDTGCYILYMTTDNHSGMAIATPLSNQKQKRRLKQDDVWQDWISNV</sequence>
<organism evidence="2 3">
    <name type="scientific">Staphylococcus gallinarum</name>
    <dbReference type="NCBI Taxonomy" id="1293"/>
    <lineage>
        <taxon>Bacteria</taxon>
        <taxon>Bacillati</taxon>
        <taxon>Bacillota</taxon>
        <taxon>Bacilli</taxon>
        <taxon>Bacillales</taxon>
        <taxon>Staphylococcaceae</taxon>
        <taxon>Staphylococcus</taxon>
    </lineage>
</organism>
<dbReference type="Pfam" id="PF09992">
    <property type="entry name" value="NAGPA"/>
    <property type="match status" value="1"/>
</dbReference>
<protein>
    <recommendedName>
        <fullName evidence="1">Phosphodiester glycosidase domain-containing protein</fullName>
    </recommendedName>
</protein>
<reference evidence="2 3" key="1">
    <citation type="journal article" date="2016" name="Front. Microbiol.">
        <title>Comprehensive Phylogenetic Analysis of Bovine Non-aureus Staphylococci Species Based on Whole-Genome Sequencing.</title>
        <authorList>
            <person name="Naushad S."/>
            <person name="Barkema H.W."/>
            <person name="Luby C."/>
            <person name="Condas L.A."/>
            <person name="Nobrega D.B."/>
            <person name="Carson D.A."/>
            <person name="De Buck J."/>
        </authorList>
    </citation>
    <scope>NUCLEOTIDE SEQUENCE [LARGE SCALE GENOMIC DNA]</scope>
    <source>
        <strain evidence="2 3">SNUC 1388</strain>
    </source>
</reference>
<dbReference type="InterPro" id="IPR018711">
    <property type="entry name" value="NAGPA"/>
</dbReference>
<proteinExistence type="predicted"/>
<dbReference type="PANTHER" id="PTHR40446">
    <property type="entry name" value="N-ACETYLGLUCOSAMINE-1-PHOSPHODIESTER ALPHA-N-ACETYLGLUCOSAMINIDASE"/>
    <property type="match status" value="1"/>
</dbReference>
<evidence type="ECO:0000313" key="2">
    <source>
        <dbReference type="EMBL" id="RIL40859.1"/>
    </source>
</evidence>
<dbReference type="EMBL" id="QXRZ01000025">
    <property type="protein sequence ID" value="RIL40859.1"/>
    <property type="molecule type" value="Genomic_DNA"/>
</dbReference>
<accession>A0A418HKR6</accession>
<gene>
    <name evidence="2" type="ORF">BUZ01_14030</name>
</gene>
<evidence type="ECO:0000259" key="1">
    <source>
        <dbReference type="Pfam" id="PF09992"/>
    </source>
</evidence>
<feature type="domain" description="Phosphodiester glycosidase" evidence="1">
    <location>
        <begin position="195"/>
        <end position="377"/>
    </location>
</feature>
<evidence type="ECO:0000313" key="3">
    <source>
        <dbReference type="Proteomes" id="UP000283576"/>
    </source>
</evidence>
<dbReference type="Proteomes" id="UP000283576">
    <property type="component" value="Unassembled WGS sequence"/>
</dbReference>
<name>A0A418HKR6_STAGA</name>